<accession>A0A0V8GL30</accession>
<evidence type="ECO:0000313" key="1">
    <source>
        <dbReference type="EMBL" id="KSU50838.1"/>
    </source>
</evidence>
<dbReference type="OrthoDB" id="2357229at2"/>
<dbReference type="EMBL" id="LNQL01000001">
    <property type="protein sequence ID" value="KSU50838.1"/>
    <property type="molecule type" value="Genomic_DNA"/>
</dbReference>
<sequence>MKKIFVIVFIGFLFGCSQTGTEDEASYAMIVIVNNKEYNGTEAELDASKQQGEKISTILKKTKAYEMPQANSQSNLFSVGSTIYSVKGTEDFIIVKDKENKKWLLQKVRDIKNHLN</sequence>
<gene>
    <name evidence="1" type="ORF">AS033_05520</name>
</gene>
<dbReference type="PROSITE" id="PS51257">
    <property type="entry name" value="PROKAR_LIPOPROTEIN"/>
    <property type="match status" value="1"/>
</dbReference>
<dbReference type="RefSeq" id="WP_029341898.1">
    <property type="nucleotide sequence ID" value="NZ_FMYN01000001.1"/>
</dbReference>
<proteinExistence type="predicted"/>
<evidence type="ECO:0000313" key="2">
    <source>
        <dbReference type="Proteomes" id="UP000053797"/>
    </source>
</evidence>
<dbReference type="Proteomes" id="UP000053797">
    <property type="component" value="Unassembled WGS sequence"/>
</dbReference>
<protein>
    <submittedName>
        <fullName evidence="1">Uncharacterized protein</fullName>
    </submittedName>
</protein>
<comment type="caution">
    <text evidence="1">The sequence shown here is derived from an EMBL/GenBank/DDBJ whole genome shotgun (WGS) entry which is preliminary data.</text>
</comment>
<reference evidence="1 2" key="1">
    <citation type="journal article" date="2015" name="Int. J. Syst. Evol. Microbiol.">
        <title>Exiguobacterium enclense sp. nov., isolated from sediment.</title>
        <authorList>
            <person name="Dastager S.G."/>
            <person name="Mawlankar R."/>
            <person name="Sonalkar V.V."/>
            <person name="Thorat M.N."/>
            <person name="Mual P."/>
            <person name="Verma A."/>
            <person name="Krishnamurthi S."/>
            <person name="Tang S.K."/>
            <person name="Li W.J."/>
        </authorList>
    </citation>
    <scope>NUCLEOTIDE SEQUENCE [LARGE SCALE GENOMIC DNA]</scope>
    <source>
        <strain evidence="1 2">NIO-1109</strain>
    </source>
</reference>
<organism evidence="1 2">
    <name type="scientific">Exiguobacterium indicum</name>
    <dbReference type="NCBI Taxonomy" id="296995"/>
    <lineage>
        <taxon>Bacteria</taxon>
        <taxon>Bacillati</taxon>
        <taxon>Bacillota</taxon>
        <taxon>Bacilli</taxon>
        <taxon>Bacillales</taxon>
        <taxon>Bacillales Family XII. Incertae Sedis</taxon>
        <taxon>Exiguobacterium</taxon>
    </lineage>
</organism>
<name>A0A0V8GL30_9BACL</name>
<dbReference type="AlphaFoldDB" id="A0A0V8GL30"/>